<dbReference type="Proteomes" id="UP000276260">
    <property type="component" value="Unassembled WGS sequence"/>
</dbReference>
<dbReference type="PROSITE" id="PS00061">
    <property type="entry name" value="ADH_SHORT"/>
    <property type="match status" value="1"/>
</dbReference>
<dbReference type="InterPro" id="IPR020904">
    <property type="entry name" value="Sc_DH/Rdtase_CS"/>
</dbReference>
<dbReference type="PANTHER" id="PTHR44196">
    <property type="entry name" value="DEHYDROGENASE/REDUCTASE SDR FAMILY MEMBER 7B"/>
    <property type="match status" value="1"/>
</dbReference>
<dbReference type="Gene3D" id="3.40.50.720">
    <property type="entry name" value="NAD(P)-binding Rossmann-like Domain"/>
    <property type="match status" value="1"/>
</dbReference>
<gene>
    <name evidence="5" type="ORF">EIK76_02110</name>
</gene>
<evidence type="ECO:0000256" key="3">
    <source>
        <dbReference type="RuleBase" id="RU000363"/>
    </source>
</evidence>
<evidence type="ECO:0000259" key="4">
    <source>
        <dbReference type="SMART" id="SM00822"/>
    </source>
</evidence>
<dbReference type="EMBL" id="RRCF01000001">
    <property type="protein sequence ID" value="RRJ22901.1"/>
    <property type="molecule type" value="Genomic_DNA"/>
</dbReference>
<evidence type="ECO:0000313" key="6">
    <source>
        <dbReference type="Proteomes" id="UP000276260"/>
    </source>
</evidence>
<dbReference type="PRINTS" id="PR00081">
    <property type="entry name" value="GDHRDH"/>
</dbReference>
<sequence length="261" mass="28641">MNLLAGKTVLLTGATGGIGAEVAKQLSAEGARLILTGRSVEKLRALQNHLAAETLIYPCDLTDATEQQGLLQFCQQHRGIDVLINNAGISQFDLCPKQNYSELVSINLLVPMQLCQLFLPMLRQHKGQILNVGSAFGSIGHPGFTGYCATKFGLRGFTEALQRELSGSDIQVKYFAPRATETSINSSEVVQLNQQLGNHMDSPDWVAQQLVRQLKSNDLRCFLGWPERIFVRLNGVFPALVDMGLKSKLTLIELFAVGKTR</sequence>
<dbReference type="InterPro" id="IPR057326">
    <property type="entry name" value="KR_dom"/>
</dbReference>
<feature type="domain" description="Ketoreductase" evidence="4">
    <location>
        <begin position="7"/>
        <end position="193"/>
    </location>
</feature>
<comment type="caution">
    <text evidence="5">The sequence shown here is derived from an EMBL/GenBank/DDBJ whole genome shotgun (WGS) entry which is preliminary data.</text>
</comment>
<evidence type="ECO:0000313" key="5">
    <source>
        <dbReference type="EMBL" id="RRJ22901.1"/>
    </source>
</evidence>
<protein>
    <submittedName>
        <fullName evidence="5">SDR family oxidoreductase</fullName>
    </submittedName>
</protein>
<organism evidence="5 6">
    <name type="scientific">Rheinheimera mesophila</name>
    <dbReference type="NCBI Taxonomy" id="1547515"/>
    <lineage>
        <taxon>Bacteria</taxon>
        <taxon>Pseudomonadati</taxon>
        <taxon>Pseudomonadota</taxon>
        <taxon>Gammaproteobacteria</taxon>
        <taxon>Chromatiales</taxon>
        <taxon>Chromatiaceae</taxon>
        <taxon>Rheinheimera</taxon>
    </lineage>
</organism>
<accession>A0A3P3QNU2</accession>
<dbReference type="InterPro" id="IPR002347">
    <property type="entry name" value="SDR_fam"/>
</dbReference>
<dbReference type="AlphaFoldDB" id="A0A3P3QNU2"/>
<dbReference type="OrthoDB" id="9810734at2"/>
<keyword evidence="6" id="KW-1185">Reference proteome</keyword>
<dbReference type="GO" id="GO:0016020">
    <property type="term" value="C:membrane"/>
    <property type="evidence" value="ECO:0007669"/>
    <property type="project" value="TreeGrafter"/>
</dbReference>
<proteinExistence type="inferred from homology"/>
<dbReference type="PRINTS" id="PR00080">
    <property type="entry name" value="SDRFAMILY"/>
</dbReference>
<dbReference type="PANTHER" id="PTHR44196:SF1">
    <property type="entry name" value="DEHYDROGENASE_REDUCTASE SDR FAMILY MEMBER 7B"/>
    <property type="match status" value="1"/>
</dbReference>
<reference evidence="5 6" key="1">
    <citation type="submission" date="2018-11" db="EMBL/GenBank/DDBJ databases">
        <title>Draft genome analysis of Rheinheimera mesophila isolated from an industrial waste site.</title>
        <authorList>
            <person name="Yu Q."/>
            <person name="Qi Y."/>
            <person name="Zhang H."/>
            <person name="Lu Y."/>
            <person name="Pu J."/>
        </authorList>
    </citation>
    <scope>NUCLEOTIDE SEQUENCE [LARGE SCALE GENOMIC DNA]</scope>
    <source>
        <strain evidence="5 6">IITR13</strain>
    </source>
</reference>
<comment type="similarity">
    <text evidence="1 3">Belongs to the short-chain dehydrogenases/reductases (SDR) family.</text>
</comment>
<dbReference type="GO" id="GO:0016491">
    <property type="term" value="F:oxidoreductase activity"/>
    <property type="evidence" value="ECO:0007669"/>
    <property type="project" value="UniProtKB-KW"/>
</dbReference>
<dbReference type="SMART" id="SM00822">
    <property type="entry name" value="PKS_KR"/>
    <property type="match status" value="1"/>
</dbReference>
<dbReference type="SUPFAM" id="SSF51735">
    <property type="entry name" value="NAD(P)-binding Rossmann-fold domains"/>
    <property type="match status" value="1"/>
</dbReference>
<evidence type="ECO:0000256" key="1">
    <source>
        <dbReference type="ARBA" id="ARBA00006484"/>
    </source>
</evidence>
<dbReference type="RefSeq" id="WP_046518788.1">
    <property type="nucleotide sequence ID" value="NZ_LAVS01000004.1"/>
</dbReference>
<keyword evidence="2" id="KW-0560">Oxidoreductase</keyword>
<dbReference type="InterPro" id="IPR036291">
    <property type="entry name" value="NAD(P)-bd_dom_sf"/>
</dbReference>
<name>A0A3P3QNU2_9GAMM</name>
<dbReference type="NCBIfam" id="NF006565">
    <property type="entry name" value="PRK09072.1"/>
    <property type="match status" value="1"/>
</dbReference>
<evidence type="ECO:0000256" key="2">
    <source>
        <dbReference type="ARBA" id="ARBA00023002"/>
    </source>
</evidence>
<dbReference type="Pfam" id="PF00106">
    <property type="entry name" value="adh_short"/>
    <property type="match status" value="1"/>
</dbReference>